<proteinExistence type="predicted"/>
<evidence type="ECO:0000313" key="1">
    <source>
        <dbReference type="EMBL" id="CAF3690671.1"/>
    </source>
</evidence>
<protein>
    <recommendedName>
        <fullName evidence="3">Capsid protein</fullName>
    </recommendedName>
</protein>
<dbReference type="EMBL" id="CAJNYU010003653">
    <property type="protein sequence ID" value="CAF3690671.1"/>
    <property type="molecule type" value="Genomic_DNA"/>
</dbReference>
<evidence type="ECO:0000313" key="2">
    <source>
        <dbReference type="Proteomes" id="UP000663869"/>
    </source>
</evidence>
<evidence type="ECO:0008006" key="3">
    <source>
        <dbReference type="Google" id="ProtNLM"/>
    </source>
</evidence>
<reference evidence="1" key="1">
    <citation type="submission" date="2021-02" db="EMBL/GenBank/DDBJ databases">
        <authorList>
            <person name="Nowell W R."/>
        </authorList>
    </citation>
    <scope>NUCLEOTIDE SEQUENCE</scope>
</reference>
<sequence length="215" mass="24372">MARPARRLYRKRIKRRIYKKIPSEVVGNSLNVNCEYFDVLRLKGVAAGIGFWNGFQIPSFRNIKDMLLNSQSYLKFSPLYGKLRINSIKIMASPVHTISKLPNDVGGLPLFFATFYPNFTSTAVDNNATLSHDTSLVLDVIKLEQQHKTYRLPLQFYEGSEGTGYGVDFDPGKIQSLSGEIHVAPSYQIFYPGLADLSLFNFTCIINISFSDQIW</sequence>
<name>A0A818TYH3_9BILA</name>
<dbReference type="AlphaFoldDB" id="A0A818TYH3"/>
<gene>
    <name evidence="1" type="ORF">FME351_LOCUS27033</name>
</gene>
<accession>A0A818TYH3</accession>
<comment type="caution">
    <text evidence="1">The sequence shown here is derived from an EMBL/GenBank/DDBJ whole genome shotgun (WGS) entry which is preliminary data.</text>
</comment>
<organism evidence="1 2">
    <name type="scientific">Rotaria socialis</name>
    <dbReference type="NCBI Taxonomy" id="392032"/>
    <lineage>
        <taxon>Eukaryota</taxon>
        <taxon>Metazoa</taxon>
        <taxon>Spiralia</taxon>
        <taxon>Gnathifera</taxon>
        <taxon>Rotifera</taxon>
        <taxon>Eurotatoria</taxon>
        <taxon>Bdelloidea</taxon>
        <taxon>Philodinida</taxon>
        <taxon>Philodinidae</taxon>
        <taxon>Rotaria</taxon>
    </lineage>
</organism>
<dbReference type="Proteomes" id="UP000663869">
    <property type="component" value="Unassembled WGS sequence"/>
</dbReference>